<evidence type="ECO:0000256" key="14">
    <source>
        <dbReference type="SAM" id="MobiDB-lite"/>
    </source>
</evidence>
<dbReference type="AlphaFoldDB" id="A0A7S0C7J8"/>
<dbReference type="Pfam" id="PF08263">
    <property type="entry name" value="LRRNT_2"/>
    <property type="match status" value="2"/>
</dbReference>
<keyword evidence="7" id="KW-0547">Nucleotide-binding</keyword>
<dbReference type="EMBL" id="HBEL01021659">
    <property type="protein sequence ID" value="CAD8414025.1"/>
    <property type="molecule type" value="Transcribed_RNA"/>
</dbReference>
<comment type="catalytic activity">
    <reaction evidence="12">
        <text>L-threonyl-[protein] + ATP = O-phospho-L-threonyl-[protein] + ADP + H(+)</text>
        <dbReference type="Rhea" id="RHEA:46608"/>
        <dbReference type="Rhea" id="RHEA-COMP:11060"/>
        <dbReference type="Rhea" id="RHEA-COMP:11605"/>
        <dbReference type="ChEBI" id="CHEBI:15378"/>
        <dbReference type="ChEBI" id="CHEBI:30013"/>
        <dbReference type="ChEBI" id="CHEBI:30616"/>
        <dbReference type="ChEBI" id="CHEBI:61977"/>
        <dbReference type="ChEBI" id="CHEBI:456216"/>
        <dbReference type="EC" id="2.7.11.1"/>
    </reaction>
</comment>
<evidence type="ECO:0000256" key="10">
    <source>
        <dbReference type="ARBA" id="ARBA00022989"/>
    </source>
</evidence>
<keyword evidence="8" id="KW-0418">Kinase</keyword>
<evidence type="ECO:0000256" key="9">
    <source>
        <dbReference type="ARBA" id="ARBA00022840"/>
    </source>
</evidence>
<evidence type="ECO:0000256" key="11">
    <source>
        <dbReference type="ARBA" id="ARBA00023136"/>
    </source>
</evidence>
<feature type="compositionally biased region" description="Basic and acidic residues" evidence="14">
    <location>
        <begin position="600"/>
        <end position="613"/>
    </location>
</feature>
<dbReference type="PANTHER" id="PTHR48005:SF13">
    <property type="entry name" value="SERINE_THREONINE-PROTEIN KINASE DDB_G0278509-RELATED"/>
    <property type="match status" value="1"/>
</dbReference>
<dbReference type="PANTHER" id="PTHR48005">
    <property type="entry name" value="LEUCINE RICH REPEAT KINASE 2"/>
    <property type="match status" value="1"/>
</dbReference>
<dbReference type="GO" id="GO:0016020">
    <property type="term" value="C:membrane"/>
    <property type="evidence" value="ECO:0007669"/>
    <property type="project" value="UniProtKB-SubCell"/>
</dbReference>
<dbReference type="InterPro" id="IPR013210">
    <property type="entry name" value="LRR_N_plant-typ"/>
</dbReference>
<feature type="compositionally biased region" description="Basic residues" evidence="14">
    <location>
        <begin position="614"/>
        <end position="633"/>
    </location>
</feature>
<dbReference type="Gene3D" id="3.80.10.10">
    <property type="entry name" value="Ribonuclease Inhibitor"/>
    <property type="match status" value="3"/>
</dbReference>
<evidence type="ECO:0000256" key="6">
    <source>
        <dbReference type="ARBA" id="ARBA00022737"/>
    </source>
</evidence>
<evidence type="ECO:0000256" key="1">
    <source>
        <dbReference type="ARBA" id="ARBA00004370"/>
    </source>
</evidence>
<feature type="domain" description="Leucine-rich repeat-containing N-terminal plant-type" evidence="16">
    <location>
        <begin position="27"/>
        <end position="46"/>
    </location>
</feature>
<dbReference type="InterPro" id="IPR051420">
    <property type="entry name" value="Ser_Thr_Kinases_DiverseReg"/>
</dbReference>
<keyword evidence="6" id="KW-0677">Repeat</keyword>
<evidence type="ECO:0000259" key="16">
    <source>
        <dbReference type="Pfam" id="PF08263"/>
    </source>
</evidence>
<evidence type="ECO:0000256" key="8">
    <source>
        <dbReference type="ARBA" id="ARBA00022777"/>
    </source>
</evidence>
<evidence type="ECO:0000313" key="17">
    <source>
        <dbReference type="EMBL" id="CAD8414025.1"/>
    </source>
</evidence>
<evidence type="ECO:0000256" key="3">
    <source>
        <dbReference type="ARBA" id="ARBA00022527"/>
    </source>
</evidence>
<evidence type="ECO:0000256" key="15">
    <source>
        <dbReference type="SAM" id="Phobius"/>
    </source>
</evidence>
<keyword evidence="10 15" id="KW-1133">Transmembrane helix</keyword>
<name>A0A7S0C7J8_9STRA</name>
<organism evidence="17">
    <name type="scientific">Proboscia inermis</name>
    <dbReference type="NCBI Taxonomy" id="420281"/>
    <lineage>
        <taxon>Eukaryota</taxon>
        <taxon>Sar</taxon>
        <taxon>Stramenopiles</taxon>
        <taxon>Ochrophyta</taxon>
        <taxon>Bacillariophyta</taxon>
        <taxon>Coscinodiscophyceae</taxon>
        <taxon>Rhizosoleniophycidae</taxon>
        <taxon>Rhizosoleniales</taxon>
        <taxon>Rhizosoleniaceae</taxon>
        <taxon>Proboscia</taxon>
    </lineage>
</organism>
<dbReference type="FunFam" id="3.80.10.10:FF:000129">
    <property type="entry name" value="Leucine-rich repeat receptor-like kinase"/>
    <property type="match status" value="1"/>
</dbReference>
<evidence type="ECO:0000256" key="13">
    <source>
        <dbReference type="ARBA" id="ARBA00048679"/>
    </source>
</evidence>
<evidence type="ECO:0000256" key="2">
    <source>
        <dbReference type="ARBA" id="ARBA00012513"/>
    </source>
</evidence>
<dbReference type="InterPro" id="IPR001611">
    <property type="entry name" value="Leu-rich_rpt"/>
</dbReference>
<feature type="region of interest" description="Disordered" evidence="14">
    <location>
        <begin position="564"/>
        <end position="660"/>
    </location>
</feature>
<feature type="compositionally biased region" description="Basic and acidic residues" evidence="14">
    <location>
        <begin position="634"/>
        <end position="647"/>
    </location>
</feature>
<keyword evidence="3" id="KW-0723">Serine/threonine-protein kinase</keyword>
<keyword evidence="9" id="KW-0067">ATP-binding</keyword>
<comment type="catalytic activity">
    <reaction evidence="13">
        <text>L-seryl-[protein] + ATP = O-phospho-L-seryl-[protein] + ADP + H(+)</text>
        <dbReference type="Rhea" id="RHEA:17989"/>
        <dbReference type="Rhea" id="RHEA-COMP:9863"/>
        <dbReference type="Rhea" id="RHEA-COMP:11604"/>
        <dbReference type="ChEBI" id="CHEBI:15378"/>
        <dbReference type="ChEBI" id="CHEBI:29999"/>
        <dbReference type="ChEBI" id="CHEBI:30616"/>
        <dbReference type="ChEBI" id="CHEBI:83421"/>
        <dbReference type="ChEBI" id="CHEBI:456216"/>
        <dbReference type="EC" id="2.7.11.1"/>
    </reaction>
</comment>
<evidence type="ECO:0000256" key="4">
    <source>
        <dbReference type="ARBA" id="ARBA00022679"/>
    </source>
</evidence>
<evidence type="ECO:0000256" key="12">
    <source>
        <dbReference type="ARBA" id="ARBA00047899"/>
    </source>
</evidence>
<dbReference type="EC" id="2.7.11.1" evidence="2"/>
<feature type="domain" description="Leucine-rich repeat-containing N-terminal plant-type" evidence="16">
    <location>
        <begin position="355"/>
        <end position="372"/>
    </location>
</feature>
<comment type="subcellular location">
    <subcellularLocation>
        <location evidence="1">Membrane</location>
    </subcellularLocation>
</comment>
<keyword evidence="11 15" id="KW-0472">Membrane</keyword>
<keyword evidence="5 15" id="KW-0812">Transmembrane</keyword>
<dbReference type="Pfam" id="PF13855">
    <property type="entry name" value="LRR_8"/>
    <property type="match status" value="1"/>
</dbReference>
<gene>
    <name evidence="17" type="ORF">PINE0816_LOCUS10158</name>
</gene>
<dbReference type="InterPro" id="IPR032675">
    <property type="entry name" value="LRR_dom_sf"/>
</dbReference>
<dbReference type="GO" id="GO:0004674">
    <property type="term" value="F:protein serine/threonine kinase activity"/>
    <property type="evidence" value="ECO:0007669"/>
    <property type="project" value="UniProtKB-KW"/>
</dbReference>
<dbReference type="Pfam" id="PF00560">
    <property type="entry name" value="LRR_1"/>
    <property type="match status" value="1"/>
</dbReference>
<dbReference type="GO" id="GO:0005524">
    <property type="term" value="F:ATP binding"/>
    <property type="evidence" value="ECO:0007669"/>
    <property type="project" value="UniProtKB-KW"/>
</dbReference>
<proteinExistence type="predicted"/>
<keyword evidence="4" id="KW-0808">Transferase</keyword>
<sequence>MSSLDQKQIILTIVQGADGKEWAAEKNGWSRDSTVPLCDWEGIMCNPVDKATVEAVELAQSDLSATIPEEYGQLTGLRGLMLRQNMIFGTIPNSVANLPNLEVIDLSLNKISGSLPVFKSTKLRTVLLFGNLLSGPIAPNVGEYGKNMIEYDIRENELTGTIPMGAAAFEGMENLNTLTLSQNNFSGFIPGSLGKLKEMEFLYLDKNNLVGPVPRDLLPSDSKLSEVWLHQNALSGTVPSAFSNLVFLIDLYIDGNKFTGTIPKDICKDEVNKDFFEGADDLVSLEDRDYCQSIACPVNTVSEEGVYPCEECGASSFYNPYLGQSGQCVDLSEKDILEIFFQATNGETWSIDGMNWMRDGVEDCDFIGITCDSFGQVTEIVLSNADLSGTIPPEIAFLEHLHILDLSDNKITGFLPSDLRFTPLDVLNIGGNKMRGIVPPKLCLDEGINGNGKDGQYRCDRIACPVGMYSSTGRSSAGSEISCQNCYDEVQFLGSKYCDERFYLQSPSGKKTGLGLSGKMAITISTISLIVAIGVFIVMRRTRKERMVMDESEQVPMTDEMFNLEGSSFSEGNNMPPPADPLYAGTFPGTGDDSAGHSLPHAEELITKKEKSKKDKKKKSSKKKDKSSRKSHAKKLEAVNSEDKKEQNSANEVWLDVPKI</sequence>
<protein>
    <recommendedName>
        <fullName evidence="2">non-specific serine/threonine protein kinase</fullName>
        <ecNumber evidence="2">2.7.11.1</ecNumber>
    </recommendedName>
</protein>
<dbReference type="SUPFAM" id="SSF52058">
    <property type="entry name" value="L domain-like"/>
    <property type="match status" value="1"/>
</dbReference>
<evidence type="ECO:0000256" key="7">
    <source>
        <dbReference type="ARBA" id="ARBA00022741"/>
    </source>
</evidence>
<feature type="transmembrane region" description="Helical" evidence="15">
    <location>
        <begin position="520"/>
        <end position="539"/>
    </location>
</feature>
<evidence type="ECO:0000256" key="5">
    <source>
        <dbReference type="ARBA" id="ARBA00022692"/>
    </source>
</evidence>
<accession>A0A7S0C7J8</accession>
<reference evidence="17" key="1">
    <citation type="submission" date="2021-01" db="EMBL/GenBank/DDBJ databases">
        <authorList>
            <person name="Corre E."/>
            <person name="Pelletier E."/>
            <person name="Niang G."/>
            <person name="Scheremetjew M."/>
            <person name="Finn R."/>
            <person name="Kale V."/>
            <person name="Holt S."/>
            <person name="Cochrane G."/>
            <person name="Meng A."/>
            <person name="Brown T."/>
            <person name="Cohen L."/>
        </authorList>
    </citation>
    <scope>NUCLEOTIDE SEQUENCE</scope>
    <source>
        <strain evidence="17">CCAP1064/1</strain>
    </source>
</reference>